<evidence type="ECO:0000313" key="2">
    <source>
        <dbReference type="Proteomes" id="UP001476282"/>
    </source>
</evidence>
<comment type="caution">
    <text evidence="1">The sequence shown here is derived from an EMBL/GenBank/DDBJ whole genome shotgun (WGS) entry which is preliminary data.</text>
</comment>
<name>A0ABP9UKG4_9BACT</name>
<dbReference type="RefSeq" id="WP_353566230.1">
    <property type="nucleotide sequence ID" value="NZ_BAABRI010000006.1"/>
</dbReference>
<keyword evidence="2" id="KW-1185">Reference proteome</keyword>
<protein>
    <submittedName>
        <fullName evidence="1">Uncharacterized protein</fullName>
    </submittedName>
</protein>
<gene>
    <name evidence="1" type="ORF">Hsar01_01298</name>
</gene>
<organism evidence="1 2">
    <name type="scientific">Haloferula sargassicola</name>
    <dbReference type="NCBI Taxonomy" id="490096"/>
    <lineage>
        <taxon>Bacteria</taxon>
        <taxon>Pseudomonadati</taxon>
        <taxon>Verrucomicrobiota</taxon>
        <taxon>Verrucomicrobiia</taxon>
        <taxon>Verrucomicrobiales</taxon>
        <taxon>Verrucomicrobiaceae</taxon>
        <taxon>Haloferula</taxon>
    </lineage>
</organism>
<reference evidence="1 2" key="1">
    <citation type="submission" date="2024-02" db="EMBL/GenBank/DDBJ databases">
        <title>Haloferula sargassicola NBRC 104335.</title>
        <authorList>
            <person name="Ichikawa N."/>
            <person name="Katano-Makiyama Y."/>
            <person name="Hidaka K."/>
        </authorList>
    </citation>
    <scope>NUCLEOTIDE SEQUENCE [LARGE SCALE GENOMIC DNA]</scope>
    <source>
        <strain evidence="1 2">NBRC 104335</strain>
    </source>
</reference>
<evidence type="ECO:0000313" key="1">
    <source>
        <dbReference type="EMBL" id="GAA5482083.1"/>
    </source>
</evidence>
<dbReference type="EMBL" id="BAABRI010000006">
    <property type="protein sequence ID" value="GAA5482083.1"/>
    <property type="molecule type" value="Genomic_DNA"/>
</dbReference>
<dbReference type="Proteomes" id="UP001476282">
    <property type="component" value="Unassembled WGS sequence"/>
</dbReference>
<proteinExistence type="predicted"/>
<sequence>MKTSPAFGRLFGFRTAITRQEAATILRTERRFRLFGISALRRLEPGEYQIGGQFHLSTRPL</sequence>
<accession>A0ABP9UKG4</accession>